<reference evidence="1" key="1">
    <citation type="submission" date="2012-04" db="EMBL/GenBank/DDBJ databases">
        <title>The Genome Sequence of Loa loa.</title>
        <authorList>
            <consortium name="The Broad Institute Genome Sequencing Platform"/>
            <consortium name="Broad Institute Genome Sequencing Center for Infectious Disease"/>
            <person name="Nutman T.B."/>
            <person name="Fink D.L."/>
            <person name="Russ C."/>
            <person name="Young S."/>
            <person name="Zeng Q."/>
            <person name="Gargeya S."/>
            <person name="Alvarado L."/>
            <person name="Berlin A."/>
            <person name="Chapman S.B."/>
            <person name="Chen Z."/>
            <person name="Freedman E."/>
            <person name="Gellesch M."/>
            <person name="Goldberg J."/>
            <person name="Griggs A."/>
            <person name="Gujja S."/>
            <person name="Heilman E.R."/>
            <person name="Heiman D."/>
            <person name="Howarth C."/>
            <person name="Mehta T."/>
            <person name="Neiman D."/>
            <person name="Pearson M."/>
            <person name="Roberts A."/>
            <person name="Saif S."/>
            <person name="Shea T."/>
            <person name="Shenoy N."/>
            <person name="Sisk P."/>
            <person name="Stolte C."/>
            <person name="Sykes S."/>
            <person name="White J."/>
            <person name="Yandava C."/>
            <person name="Haas B."/>
            <person name="Henn M.R."/>
            <person name="Nusbaum C."/>
            <person name="Birren B."/>
        </authorList>
    </citation>
    <scope>NUCLEOTIDE SEQUENCE [LARGE SCALE GENOMIC DNA]</scope>
</reference>
<gene>
    <name evidence="1" type="ORF">LOAG_13078</name>
</gene>
<dbReference type="OrthoDB" id="10514422at2759"/>
<sequence>MAFLDTSDVITYTNKAWRSNNIDTNIFTNGITAEESHLSNYETTNSTNSSKYSHNLTADIITPETSNRSIPTIRVLHQLEPSSSYTQYSRNICSPEFNHRSSSNRIPVVQYYEESTQIHHCHYHYHHHHHHPISYYHRPMECFCQGVLCQQWMSSKNETYPEQTKS</sequence>
<proteinExistence type="predicted"/>
<dbReference type="RefSeq" id="XP_003148637.1">
    <property type="nucleotide sequence ID" value="XM_003148589.1"/>
</dbReference>
<organism evidence="1">
    <name type="scientific">Loa loa</name>
    <name type="common">Eye worm</name>
    <name type="synonym">Filaria loa</name>
    <dbReference type="NCBI Taxonomy" id="7209"/>
    <lineage>
        <taxon>Eukaryota</taxon>
        <taxon>Metazoa</taxon>
        <taxon>Ecdysozoa</taxon>
        <taxon>Nematoda</taxon>
        <taxon>Chromadorea</taxon>
        <taxon>Rhabditida</taxon>
        <taxon>Spirurina</taxon>
        <taxon>Spiruromorpha</taxon>
        <taxon>Filarioidea</taxon>
        <taxon>Onchocercidae</taxon>
        <taxon>Loa</taxon>
    </lineage>
</organism>
<dbReference type="EMBL" id="JH712463">
    <property type="protein sequence ID" value="EFO15432.1"/>
    <property type="molecule type" value="Genomic_DNA"/>
</dbReference>
<dbReference type="CTD" id="9950547"/>
<dbReference type="OMA" id="MSDCEAT"/>
<evidence type="ECO:0000313" key="1">
    <source>
        <dbReference type="EMBL" id="EFO15432.1"/>
    </source>
</evidence>
<dbReference type="KEGG" id="loa:LOAG_13078"/>
<name>A0A1S0TK38_LOALO</name>
<dbReference type="AlphaFoldDB" id="A0A1S0TK38"/>
<dbReference type="GeneID" id="9950547"/>
<protein>
    <submittedName>
        <fullName evidence="1">Uncharacterized protein</fullName>
    </submittedName>
</protein>
<dbReference type="InParanoid" id="A0A1S0TK38"/>
<accession>A0A1S0TK38</accession>